<protein>
    <submittedName>
        <fullName evidence="1">Uncharacterized protein</fullName>
    </submittedName>
</protein>
<organism evidence="1">
    <name type="scientific">viral metagenome</name>
    <dbReference type="NCBI Taxonomy" id="1070528"/>
    <lineage>
        <taxon>unclassified sequences</taxon>
        <taxon>metagenomes</taxon>
        <taxon>organismal metagenomes</taxon>
    </lineage>
</organism>
<accession>A0A6C0IE08</accession>
<evidence type="ECO:0000313" key="1">
    <source>
        <dbReference type="EMBL" id="QHT90647.1"/>
    </source>
</evidence>
<sequence>MSLPTWTELQNYRENPNNSAYNAYVGWENTSAGDVSVETLFAAETIQSISDAISRALHGVDPEQKTIVVSPDRIVQVLSNMYQNSTRPQIGDIHSRYIIPQAQPRCDLRSIINQTINVIVRSIRDEIETTENNKKLSIWSTVYGDFNKEGLRAHAPIKIRRKHPQYMAFHMKY</sequence>
<reference evidence="1" key="1">
    <citation type="journal article" date="2020" name="Nature">
        <title>Giant virus diversity and host interactions through global metagenomics.</title>
        <authorList>
            <person name="Schulz F."/>
            <person name="Roux S."/>
            <person name="Paez-Espino D."/>
            <person name="Jungbluth S."/>
            <person name="Walsh D.A."/>
            <person name="Denef V.J."/>
            <person name="McMahon K.D."/>
            <person name="Konstantinidis K.T."/>
            <person name="Eloe-Fadrosh E.A."/>
            <person name="Kyrpides N.C."/>
            <person name="Woyke T."/>
        </authorList>
    </citation>
    <scope>NUCLEOTIDE SEQUENCE</scope>
    <source>
        <strain evidence="1">GVMAG-M-3300023184-71</strain>
    </source>
</reference>
<dbReference type="EMBL" id="MN740156">
    <property type="protein sequence ID" value="QHT90647.1"/>
    <property type="molecule type" value="Genomic_DNA"/>
</dbReference>
<dbReference type="AlphaFoldDB" id="A0A6C0IE08"/>
<proteinExistence type="predicted"/>
<name>A0A6C0IE08_9ZZZZ</name>